<dbReference type="PANTHER" id="PTHR48098:SF1">
    <property type="entry name" value="DIACYLGLYCEROL ACYLTRANSFERASE_MYCOLYLTRANSFERASE AG85A"/>
    <property type="match status" value="1"/>
</dbReference>
<dbReference type="InterPro" id="IPR029058">
    <property type="entry name" value="AB_hydrolase_fold"/>
</dbReference>
<protein>
    <submittedName>
        <fullName evidence="1">Uncharacterized protein</fullName>
    </submittedName>
</protein>
<dbReference type="Pfam" id="PF00756">
    <property type="entry name" value="Esterase"/>
    <property type="match status" value="1"/>
</dbReference>
<dbReference type="Proteomes" id="UP000092024">
    <property type="component" value="Unassembled WGS sequence"/>
</dbReference>
<evidence type="ECO:0000313" key="2">
    <source>
        <dbReference type="Proteomes" id="UP000092024"/>
    </source>
</evidence>
<dbReference type="InterPro" id="IPR000801">
    <property type="entry name" value="Esterase-like"/>
</dbReference>
<name>A0A1A5YJD2_9BACL</name>
<gene>
    <name evidence="1" type="ORF">A7K91_14220</name>
</gene>
<keyword evidence="2" id="KW-1185">Reference proteome</keyword>
<dbReference type="AlphaFoldDB" id="A0A1A5YJD2"/>
<evidence type="ECO:0000313" key="1">
    <source>
        <dbReference type="EMBL" id="OBR65717.1"/>
    </source>
</evidence>
<dbReference type="GO" id="GO:0016747">
    <property type="term" value="F:acyltransferase activity, transferring groups other than amino-acyl groups"/>
    <property type="evidence" value="ECO:0007669"/>
    <property type="project" value="TreeGrafter"/>
</dbReference>
<accession>A0A1A5YJD2</accession>
<dbReference type="Gene3D" id="3.40.50.1820">
    <property type="entry name" value="alpha/beta hydrolase"/>
    <property type="match status" value="1"/>
</dbReference>
<comment type="caution">
    <text evidence="1">The sequence shown here is derived from an EMBL/GenBank/DDBJ whole genome shotgun (WGS) entry which is preliminary data.</text>
</comment>
<sequence>MKRHQYHDVFMRGTLERITYVTTNREGEPRDKYANVYLPHGYDAADKEKKYNILYVMHGGAGNPDSWLDCCKVKNMLDYAIDRGEVQPLIVVFPSYYKEKVPRAGAPDAERERNNVLLFQNELVEELLPAVESAYHTYAEDVTKEALIASRMHRGISGFSMGGCTTWFAFINHLDYFSEFVPLSGDCWAIEVMGGLSKPVETVKVLRESAVKSGYGTDEFFIRVATGTKDAASEPLTMQVNEMKKYPEVFVYNDDHTKGNFHFLHEKDEVHSYESVYQFLYHFLPYLFKSK</sequence>
<dbReference type="STRING" id="1844972.A7K91_14220"/>
<reference evidence="1 2" key="1">
    <citation type="submission" date="2016-05" db="EMBL/GenBank/DDBJ databases">
        <title>Paenibacillus oryzae. sp. nov., isolated from the rice root.</title>
        <authorList>
            <person name="Zhang J."/>
            <person name="Zhang X."/>
        </authorList>
    </citation>
    <scope>NUCLEOTIDE SEQUENCE [LARGE SCALE GENOMIC DNA]</scope>
    <source>
        <strain evidence="1 2">1DrF-4</strain>
    </source>
</reference>
<dbReference type="PANTHER" id="PTHR48098">
    <property type="entry name" value="ENTEROCHELIN ESTERASE-RELATED"/>
    <property type="match status" value="1"/>
</dbReference>
<dbReference type="InterPro" id="IPR050583">
    <property type="entry name" value="Mycobacterial_A85_antigen"/>
</dbReference>
<organism evidence="1 2">
    <name type="scientific">Paenibacillus oryzae</name>
    <dbReference type="NCBI Taxonomy" id="1844972"/>
    <lineage>
        <taxon>Bacteria</taxon>
        <taxon>Bacillati</taxon>
        <taxon>Bacillota</taxon>
        <taxon>Bacilli</taxon>
        <taxon>Bacillales</taxon>
        <taxon>Paenibacillaceae</taxon>
        <taxon>Paenibacillus</taxon>
    </lineage>
</organism>
<dbReference type="SUPFAM" id="SSF53474">
    <property type="entry name" value="alpha/beta-Hydrolases"/>
    <property type="match status" value="1"/>
</dbReference>
<proteinExistence type="predicted"/>
<dbReference type="EMBL" id="LYPA01000054">
    <property type="protein sequence ID" value="OBR65717.1"/>
    <property type="molecule type" value="Genomic_DNA"/>
</dbReference>